<dbReference type="PANTHER" id="PTHR33048">
    <property type="entry name" value="PTH11-LIKE INTEGRAL MEMBRANE PROTEIN (AFU_ORTHOLOGUE AFUA_5G11245)"/>
    <property type="match status" value="1"/>
</dbReference>
<organism evidence="9 10">
    <name type="scientific">Cladonia borealis</name>
    <dbReference type="NCBI Taxonomy" id="184061"/>
    <lineage>
        <taxon>Eukaryota</taxon>
        <taxon>Fungi</taxon>
        <taxon>Dikarya</taxon>
        <taxon>Ascomycota</taxon>
        <taxon>Pezizomycotina</taxon>
        <taxon>Lecanoromycetes</taxon>
        <taxon>OSLEUM clade</taxon>
        <taxon>Lecanoromycetidae</taxon>
        <taxon>Lecanorales</taxon>
        <taxon>Lecanorineae</taxon>
        <taxon>Cladoniaceae</taxon>
        <taxon>Cladonia</taxon>
    </lineage>
</organism>
<dbReference type="InterPro" id="IPR052337">
    <property type="entry name" value="SAT4-like"/>
</dbReference>
<evidence type="ECO:0000256" key="5">
    <source>
        <dbReference type="ARBA" id="ARBA00038359"/>
    </source>
</evidence>
<comment type="caution">
    <text evidence="9">The sequence shown here is derived from an EMBL/GenBank/DDBJ whole genome shotgun (WGS) entry which is preliminary data.</text>
</comment>
<proteinExistence type="inferred from homology"/>
<accession>A0AA39R4E0</accession>
<dbReference type="InterPro" id="IPR049326">
    <property type="entry name" value="Rhodopsin_dom_fungi"/>
</dbReference>
<feature type="compositionally biased region" description="Low complexity" evidence="6">
    <location>
        <begin position="320"/>
        <end position="331"/>
    </location>
</feature>
<evidence type="ECO:0000256" key="1">
    <source>
        <dbReference type="ARBA" id="ARBA00004141"/>
    </source>
</evidence>
<evidence type="ECO:0000256" key="2">
    <source>
        <dbReference type="ARBA" id="ARBA00022692"/>
    </source>
</evidence>
<evidence type="ECO:0000256" key="7">
    <source>
        <dbReference type="SAM" id="Phobius"/>
    </source>
</evidence>
<dbReference type="AlphaFoldDB" id="A0AA39R4E0"/>
<feature type="transmembrane region" description="Helical" evidence="7">
    <location>
        <begin position="150"/>
        <end position="171"/>
    </location>
</feature>
<keyword evidence="2 7" id="KW-0812">Transmembrane</keyword>
<comment type="similarity">
    <text evidence="5">Belongs to the SAT4 family.</text>
</comment>
<feature type="transmembrane region" description="Helical" evidence="7">
    <location>
        <begin position="36"/>
        <end position="58"/>
    </location>
</feature>
<evidence type="ECO:0000259" key="8">
    <source>
        <dbReference type="Pfam" id="PF20684"/>
    </source>
</evidence>
<feature type="transmembrane region" description="Helical" evidence="7">
    <location>
        <begin position="120"/>
        <end position="138"/>
    </location>
</feature>
<feature type="transmembrane region" description="Helical" evidence="7">
    <location>
        <begin position="70"/>
        <end position="92"/>
    </location>
</feature>
<feature type="transmembrane region" description="Helical" evidence="7">
    <location>
        <begin position="231"/>
        <end position="249"/>
    </location>
</feature>
<evidence type="ECO:0000313" key="9">
    <source>
        <dbReference type="EMBL" id="KAK0513439.1"/>
    </source>
</evidence>
<feature type="region of interest" description="Disordered" evidence="6">
    <location>
        <begin position="303"/>
        <end position="343"/>
    </location>
</feature>
<dbReference type="Pfam" id="PF20684">
    <property type="entry name" value="Fung_rhodopsin"/>
    <property type="match status" value="1"/>
</dbReference>
<keyword evidence="10" id="KW-1185">Reference proteome</keyword>
<sequence length="426" mass="46958">MTTTSSGLATLNGLSGTANDQPDFSSAFLAQSRVGAIYAAVVTVSVASTIAVALRFVCRRMVKAHLWWDDWTILAALLIEWSLSAVLFYATAHLNFGRHVELMKEWQLIPFGKTLIATQLLYYCAQTTIKISLLLMYYRIFAINKRFRIALYAAGTVTIMWFLACFLDTIFQCTPVEASWNHSIPNAKCQNIEKAALSTGISNLILDVLFIALPIPVIWDLKLPKRIRVSLTGIFLLGIFVCVTSIMRVRSIVMTNWSKTDLTWDGFGINIWSTVESCCAIIGACLPTMKPLVTSAKRWTHSAGRSTLSGHNGTVEAQEASSHTATATTISKPQSPRGHLWKAPLSRASNSKATYAEFGEEDDLESGPNMYPMENMEAGLIHDIYVTASHDSEDKTSYRVLKSPTLRTERSAGTLSMPASPKPVTL</sequence>
<gene>
    <name evidence="9" type="ORF">JMJ35_004425</name>
</gene>
<keyword evidence="4 7" id="KW-0472">Membrane</keyword>
<protein>
    <recommendedName>
        <fullName evidence="8">Rhodopsin domain-containing protein</fullName>
    </recommendedName>
</protein>
<dbReference type="PANTHER" id="PTHR33048:SF47">
    <property type="entry name" value="INTEGRAL MEMBRANE PROTEIN-RELATED"/>
    <property type="match status" value="1"/>
</dbReference>
<evidence type="ECO:0000256" key="6">
    <source>
        <dbReference type="SAM" id="MobiDB-lite"/>
    </source>
</evidence>
<feature type="domain" description="Rhodopsin" evidence="8">
    <location>
        <begin position="54"/>
        <end position="293"/>
    </location>
</feature>
<dbReference type="Proteomes" id="UP001166286">
    <property type="component" value="Unassembled WGS sequence"/>
</dbReference>
<comment type="subcellular location">
    <subcellularLocation>
        <location evidence="1">Membrane</location>
        <topology evidence="1">Multi-pass membrane protein</topology>
    </subcellularLocation>
</comment>
<reference evidence="9" key="1">
    <citation type="submission" date="2023-03" db="EMBL/GenBank/DDBJ databases">
        <title>Complete genome of Cladonia borealis.</title>
        <authorList>
            <person name="Park H."/>
        </authorList>
    </citation>
    <scope>NUCLEOTIDE SEQUENCE</scope>
    <source>
        <strain evidence="9">ANT050790</strain>
    </source>
</reference>
<name>A0AA39R4E0_9LECA</name>
<dbReference type="GO" id="GO:0016020">
    <property type="term" value="C:membrane"/>
    <property type="evidence" value="ECO:0007669"/>
    <property type="project" value="UniProtKB-SubCell"/>
</dbReference>
<feature type="transmembrane region" description="Helical" evidence="7">
    <location>
        <begin position="201"/>
        <end position="219"/>
    </location>
</feature>
<keyword evidence="3 7" id="KW-1133">Transmembrane helix</keyword>
<dbReference type="EMBL" id="JAFEKC020000008">
    <property type="protein sequence ID" value="KAK0513439.1"/>
    <property type="molecule type" value="Genomic_DNA"/>
</dbReference>
<feature type="compositionally biased region" description="Polar residues" evidence="6">
    <location>
        <begin position="303"/>
        <end position="312"/>
    </location>
</feature>
<evidence type="ECO:0000256" key="3">
    <source>
        <dbReference type="ARBA" id="ARBA00022989"/>
    </source>
</evidence>
<feature type="region of interest" description="Disordered" evidence="6">
    <location>
        <begin position="404"/>
        <end position="426"/>
    </location>
</feature>
<evidence type="ECO:0000313" key="10">
    <source>
        <dbReference type="Proteomes" id="UP001166286"/>
    </source>
</evidence>
<evidence type="ECO:0000256" key="4">
    <source>
        <dbReference type="ARBA" id="ARBA00023136"/>
    </source>
</evidence>